<proteinExistence type="predicted"/>
<name>A0AAP2DNA2_9BACT</name>
<comment type="caution">
    <text evidence="1">The sequence shown here is derived from an EMBL/GenBank/DDBJ whole genome shotgun (WGS) entry which is preliminary data.</text>
</comment>
<dbReference type="InterPro" id="IPR011042">
    <property type="entry name" value="6-blade_b-propeller_TolB-like"/>
</dbReference>
<dbReference type="InterPro" id="IPR011659">
    <property type="entry name" value="WD40"/>
</dbReference>
<reference evidence="1 2" key="1">
    <citation type="submission" date="2021-05" db="EMBL/GenBank/DDBJ databases">
        <title>A Polyphasic approach of four new species of the genus Ohtaekwangia: Ohtaekwangia histidinii sp. nov., Ohtaekwangia cretensis sp. nov., Ohtaekwangia indiensis sp. nov., Ohtaekwangia reichenbachii sp. nov. from diverse environment.</title>
        <authorList>
            <person name="Octaviana S."/>
        </authorList>
    </citation>
    <scope>NUCLEOTIDE SEQUENCE [LARGE SCALE GENOMIC DNA]</scope>
    <source>
        <strain evidence="1 2">PWU4</strain>
    </source>
</reference>
<evidence type="ECO:0000313" key="2">
    <source>
        <dbReference type="Proteomes" id="UP001319200"/>
    </source>
</evidence>
<keyword evidence="2" id="KW-1185">Reference proteome</keyword>
<dbReference type="SUPFAM" id="SSF82171">
    <property type="entry name" value="DPP6 N-terminal domain-like"/>
    <property type="match status" value="1"/>
</dbReference>
<evidence type="ECO:0000313" key="1">
    <source>
        <dbReference type="EMBL" id="MBT1698599.1"/>
    </source>
</evidence>
<organism evidence="1 2">
    <name type="scientific">Chryseosolibacter histidini</name>
    <dbReference type="NCBI Taxonomy" id="2782349"/>
    <lineage>
        <taxon>Bacteria</taxon>
        <taxon>Pseudomonadati</taxon>
        <taxon>Bacteroidota</taxon>
        <taxon>Cytophagia</taxon>
        <taxon>Cytophagales</taxon>
        <taxon>Chryseotaleaceae</taxon>
        <taxon>Chryseosolibacter</taxon>
    </lineage>
</organism>
<accession>A0AAP2DNA2</accession>
<dbReference type="Proteomes" id="UP001319200">
    <property type="component" value="Unassembled WGS sequence"/>
</dbReference>
<dbReference type="Pfam" id="PF07676">
    <property type="entry name" value="PD40"/>
    <property type="match status" value="2"/>
</dbReference>
<sequence length="550" mass="61283">MLLRKILMYEATVIDPSMKNMKPLAIAAVLVLLAPVCLFGQAKVRRLPNTINHPSFNAYAPYLSADANAIVFLSDNAEDNMLAPFYTTRDNADWKEPQLLPKSIYTRLNFLRGFALNADGKKLYYSTMKTPSVGGFDIWTSDLKGNTWSEPVNVGMPINSKAQEGCPSIAADGSVIYFMRCETMDQNKAGNCKIFRAGKKQNGQWDEPVELPAHINTGNSQTPRIMADGETLLFSSDKMPGCKGGMDLYSTKFTNGAWSKPVPWDFVNTEKDDQYVSVAALGRYIVKDAMGQRRNELMEYLIPDQLRPRGMMKLDGKVTDAAGNPVSAYISIVDITKKKNFYNGRPYADGSFIVYVMEGSKYELAIDPEQDAVSYFTKQLDLTTDKIPQVEKVSAVIKPLAVNDEFPLDMISFKPYSSVVDASASAPGLKRFMRLVKGNPNVKFEIQVLLSGYVEDSVRSSPDLTEVLYDSIHAKYDDIDTLGQLYERDTVIVKTTYHNDRTWQQAQAIAKYLVSQGAAESNFGFFGNAIPATLPEQRKLTVKAMVRAKK</sequence>
<dbReference type="Gene3D" id="2.120.10.30">
    <property type="entry name" value="TolB, C-terminal domain"/>
    <property type="match status" value="1"/>
</dbReference>
<dbReference type="RefSeq" id="WP_254165049.1">
    <property type="nucleotide sequence ID" value="NZ_JAHESF010000016.1"/>
</dbReference>
<dbReference type="EMBL" id="JAHESF010000016">
    <property type="protein sequence ID" value="MBT1698599.1"/>
    <property type="molecule type" value="Genomic_DNA"/>
</dbReference>
<dbReference type="AlphaFoldDB" id="A0AAP2DNA2"/>
<protein>
    <submittedName>
        <fullName evidence="1">PD40 domain-containing protein</fullName>
    </submittedName>
</protein>
<gene>
    <name evidence="1" type="ORF">KK083_17030</name>
</gene>